<dbReference type="InterPro" id="IPR033729">
    <property type="entry name" value="SerRS_core"/>
</dbReference>
<dbReference type="PANTHER" id="PTHR43697">
    <property type="entry name" value="SERYL-TRNA SYNTHETASE"/>
    <property type="match status" value="1"/>
</dbReference>
<dbReference type="STRING" id="1798667.A3J08_01325"/>
<dbReference type="PROSITE" id="PS50862">
    <property type="entry name" value="AA_TRNA_LIGASE_II"/>
    <property type="match status" value="1"/>
</dbReference>
<dbReference type="PIRSF" id="PIRSF001529">
    <property type="entry name" value="Ser-tRNA-synth_IIa"/>
    <property type="match status" value="1"/>
</dbReference>
<dbReference type="Gene3D" id="1.10.287.40">
    <property type="entry name" value="Serine-tRNA synthetase, tRNA binding domain"/>
    <property type="match status" value="1"/>
</dbReference>
<evidence type="ECO:0000256" key="12">
    <source>
        <dbReference type="ARBA" id="ARBA00047929"/>
    </source>
</evidence>
<comment type="caution">
    <text evidence="19">The sequence shown here is derived from an EMBL/GenBank/DDBJ whole genome shotgun (WGS) entry which is preliminary data.</text>
</comment>
<dbReference type="GO" id="GO:0005524">
    <property type="term" value="F:ATP binding"/>
    <property type="evidence" value="ECO:0007669"/>
    <property type="project" value="UniProtKB-KW"/>
</dbReference>
<evidence type="ECO:0000256" key="6">
    <source>
        <dbReference type="ARBA" id="ARBA00022598"/>
    </source>
</evidence>
<evidence type="ECO:0000256" key="17">
    <source>
        <dbReference type="SAM" id="MobiDB-lite"/>
    </source>
</evidence>
<evidence type="ECO:0000313" key="20">
    <source>
        <dbReference type="Proteomes" id="UP000177573"/>
    </source>
</evidence>
<evidence type="ECO:0000256" key="5">
    <source>
        <dbReference type="ARBA" id="ARBA00022490"/>
    </source>
</evidence>
<comment type="similarity">
    <text evidence="3">Belongs to the class-II aminoacyl-tRNA synthetase family. Type-1 seryl-tRNA synthetase subfamily.</text>
</comment>
<dbReference type="InterPro" id="IPR002314">
    <property type="entry name" value="aa-tRNA-synt_IIb"/>
</dbReference>
<dbReference type="InterPro" id="IPR042103">
    <property type="entry name" value="SerRS_1_N_sf"/>
</dbReference>
<keyword evidence="7" id="KW-0547">Nucleotide-binding</keyword>
<name>A0A1G2DPX7_9BACT</name>
<dbReference type="InterPro" id="IPR045864">
    <property type="entry name" value="aa-tRNA-synth_II/BPL/LPL"/>
</dbReference>
<feature type="binding site" evidence="15">
    <location>
        <position position="265"/>
    </location>
    <ligand>
        <name>L-serine</name>
        <dbReference type="ChEBI" id="CHEBI:33384"/>
    </ligand>
</feature>
<dbReference type="Gene3D" id="3.30.930.10">
    <property type="entry name" value="Bira Bifunctional Protein, Domain 2"/>
    <property type="match status" value="1"/>
</dbReference>
<evidence type="ECO:0000256" key="4">
    <source>
        <dbReference type="ARBA" id="ARBA00012840"/>
    </source>
</evidence>
<feature type="site" description="Important for serine binding" evidence="15">
    <location>
        <position position="387"/>
    </location>
</feature>
<dbReference type="Pfam" id="PF02403">
    <property type="entry name" value="Seryl_tRNA_N"/>
    <property type="match status" value="1"/>
</dbReference>
<feature type="binding site" evidence="16">
    <location>
        <begin position="352"/>
        <end position="355"/>
    </location>
    <ligand>
        <name>ATP</name>
        <dbReference type="ChEBI" id="CHEBI:30616"/>
    </ligand>
</feature>
<feature type="binding site" evidence="16">
    <location>
        <begin position="265"/>
        <end position="267"/>
    </location>
    <ligand>
        <name>ATP</name>
        <dbReference type="ChEBI" id="CHEBI:30616"/>
    </ligand>
</feature>
<proteinExistence type="inferred from homology"/>
<dbReference type="InterPro" id="IPR002317">
    <property type="entry name" value="Ser-tRNA-ligase_type_1"/>
</dbReference>
<keyword evidence="6 19" id="KW-0436">Ligase</keyword>
<evidence type="ECO:0000313" key="19">
    <source>
        <dbReference type="EMBL" id="OGZ14940.1"/>
    </source>
</evidence>
<dbReference type="SUPFAM" id="SSF46589">
    <property type="entry name" value="tRNA-binding arm"/>
    <property type="match status" value="1"/>
</dbReference>
<evidence type="ECO:0000256" key="8">
    <source>
        <dbReference type="ARBA" id="ARBA00022840"/>
    </source>
</evidence>
<feature type="region of interest" description="Disordered" evidence="17">
    <location>
        <begin position="46"/>
        <end position="71"/>
    </location>
</feature>
<evidence type="ECO:0000259" key="18">
    <source>
        <dbReference type="PROSITE" id="PS50862"/>
    </source>
</evidence>
<dbReference type="Proteomes" id="UP000177573">
    <property type="component" value="Unassembled WGS sequence"/>
</dbReference>
<dbReference type="GO" id="GO:0004828">
    <property type="term" value="F:serine-tRNA ligase activity"/>
    <property type="evidence" value="ECO:0007669"/>
    <property type="project" value="UniProtKB-UniRule"/>
</dbReference>
<dbReference type="PRINTS" id="PR00981">
    <property type="entry name" value="TRNASYNTHSER"/>
</dbReference>
<feature type="binding site" evidence="15">
    <location>
        <position position="288"/>
    </location>
    <ligand>
        <name>L-serine</name>
        <dbReference type="ChEBI" id="CHEBI:33384"/>
    </ligand>
</feature>
<comment type="catalytic activity">
    <reaction evidence="13">
        <text>tRNA(Ser) + L-serine + ATP = L-seryl-tRNA(Ser) + AMP + diphosphate + H(+)</text>
        <dbReference type="Rhea" id="RHEA:12292"/>
        <dbReference type="Rhea" id="RHEA-COMP:9669"/>
        <dbReference type="Rhea" id="RHEA-COMP:9703"/>
        <dbReference type="ChEBI" id="CHEBI:15378"/>
        <dbReference type="ChEBI" id="CHEBI:30616"/>
        <dbReference type="ChEBI" id="CHEBI:33019"/>
        <dbReference type="ChEBI" id="CHEBI:33384"/>
        <dbReference type="ChEBI" id="CHEBI:78442"/>
        <dbReference type="ChEBI" id="CHEBI:78533"/>
        <dbReference type="ChEBI" id="CHEBI:456215"/>
        <dbReference type="EC" id="6.1.1.11"/>
    </reaction>
</comment>
<gene>
    <name evidence="19" type="ORF">A3J08_01325</name>
</gene>
<dbReference type="EC" id="6.1.1.11" evidence="4 14"/>
<evidence type="ECO:0000256" key="11">
    <source>
        <dbReference type="ARBA" id="ARBA00039158"/>
    </source>
</evidence>
<dbReference type="Pfam" id="PF00587">
    <property type="entry name" value="tRNA-synt_2b"/>
    <property type="match status" value="1"/>
</dbReference>
<comment type="subcellular location">
    <subcellularLocation>
        <location evidence="1">Cytoplasm</location>
    </subcellularLocation>
</comment>
<dbReference type="InterPro" id="IPR015866">
    <property type="entry name" value="Ser-tRNA-synth_1_N"/>
</dbReference>
<dbReference type="PANTHER" id="PTHR43697:SF1">
    <property type="entry name" value="SERINE--TRNA LIGASE"/>
    <property type="match status" value="1"/>
</dbReference>
<evidence type="ECO:0000256" key="7">
    <source>
        <dbReference type="ARBA" id="ARBA00022741"/>
    </source>
</evidence>
<organism evidence="19 20">
    <name type="scientific">Candidatus Lloydbacteria bacterium RIFCSPLOWO2_02_FULL_51_11</name>
    <dbReference type="NCBI Taxonomy" id="1798667"/>
    <lineage>
        <taxon>Bacteria</taxon>
        <taxon>Candidatus Lloydiibacteriota</taxon>
    </lineage>
</organism>
<keyword evidence="5" id="KW-0963">Cytoplasm</keyword>
<dbReference type="EMBL" id="MHLR01000020">
    <property type="protein sequence ID" value="OGZ14940.1"/>
    <property type="molecule type" value="Genomic_DNA"/>
</dbReference>
<keyword evidence="9" id="KW-0648">Protein biosynthesis</keyword>
<dbReference type="AlphaFoldDB" id="A0A1G2DPX7"/>
<evidence type="ECO:0000256" key="15">
    <source>
        <dbReference type="PIRSR" id="PIRSR001529-1"/>
    </source>
</evidence>
<dbReference type="SUPFAM" id="SSF55681">
    <property type="entry name" value="Class II aaRS and biotin synthetases"/>
    <property type="match status" value="1"/>
</dbReference>
<comment type="catalytic activity">
    <reaction evidence="12">
        <text>tRNA(Sec) + L-serine + ATP = L-seryl-tRNA(Sec) + AMP + diphosphate + H(+)</text>
        <dbReference type="Rhea" id="RHEA:42580"/>
        <dbReference type="Rhea" id="RHEA-COMP:9742"/>
        <dbReference type="Rhea" id="RHEA-COMP:10128"/>
        <dbReference type="ChEBI" id="CHEBI:15378"/>
        <dbReference type="ChEBI" id="CHEBI:30616"/>
        <dbReference type="ChEBI" id="CHEBI:33019"/>
        <dbReference type="ChEBI" id="CHEBI:33384"/>
        <dbReference type="ChEBI" id="CHEBI:78442"/>
        <dbReference type="ChEBI" id="CHEBI:78533"/>
        <dbReference type="ChEBI" id="CHEBI:456215"/>
        <dbReference type="EC" id="6.1.1.11"/>
    </reaction>
</comment>
<reference evidence="19 20" key="1">
    <citation type="journal article" date="2016" name="Nat. Commun.">
        <title>Thousands of microbial genomes shed light on interconnected biogeochemical processes in an aquifer system.</title>
        <authorList>
            <person name="Anantharaman K."/>
            <person name="Brown C.T."/>
            <person name="Hug L.A."/>
            <person name="Sharon I."/>
            <person name="Castelle C.J."/>
            <person name="Probst A.J."/>
            <person name="Thomas B.C."/>
            <person name="Singh A."/>
            <person name="Wilkins M.J."/>
            <person name="Karaoz U."/>
            <person name="Brodie E.L."/>
            <person name="Williams K.H."/>
            <person name="Hubbard S.S."/>
            <person name="Banfield J.F."/>
        </authorList>
    </citation>
    <scope>NUCLEOTIDE SEQUENCE [LARGE SCALE GENOMIC DNA]</scope>
</reference>
<evidence type="ECO:0000256" key="9">
    <source>
        <dbReference type="ARBA" id="ARBA00022917"/>
    </source>
</evidence>
<keyword evidence="8 16" id="KW-0067">ATP-binding</keyword>
<dbReference type="GO" id="GO:0006434">
    <property type="term" value="P:seryl-tRNA aminoacylation"/>
    <property type="evidence" value="ECO:0007669"/>
    <property type="project" value="UniProtKB-UniRule"/>
</dbReference>
<dbReference type="CDD" id="cd00770">
    <property type="entry name" value="SerRS_core"/>
    <property type="match status" value="1"/>
</dbReference>
<evidence type="ECO:0000256" key="2">
    <source>
        <dbReference type="ARBA" id="ARBA00005045"/>
    </source>
</evidence>
<feature type="domain" description="Aminoacyl-transfer RNA synthetases class-II family profile" evidence="18">
    <location>
        <begin position="182"/>
        <end position="412"/>
    </location>
</feature>
<keyword evidence="10" id="KW-0030">Aminoacyl-tRNA synthetase</keyword>
<evidence type="ECO:0000256" key="16">
    <source>
        <dbReference type="PIRSR" id="PIRSR001529-2"/>
    </source>
</evidence>
<comment type="pathway">
    <text evidence="2">Aminoacyl-tRNA biosynthesis; selenocysteinyl-tRNA(Sec) biosynthesis; L-seryl-tRNA(Sec) from L-serine and tRNA(Sec): step 1/1.</text>
</comment>
<evidence type="ECO:0000256" key="10">
    <source>
        <dbReference type="ARBA" id="ARBA00023146"/>
    </source>
</evidence>
<sequence>MLDIRFIRDNQNLVRDALKNKNRKPVDLEKIGALFESRTRLRGEADALNRKKKEASDARDSEAGKKVKEESQKLEEELKRVEAELHALLIQIPNIPSPDTPIGPDESGNQILRQIGEKPRFSFTPKAHWDLGTALDVLDNERAAKVAGARFTYVKGDLALLQFALIHFVLSVLADPKKVAAVKEDFGLMASATHFIPIVPPAMVRPEILIGLGRLDPPEDKYHLEKDNMYLVGSAEHSVGPMHMDEILEEKDLPLRYVGYSTAFRREAGSYGKDTKGILRMHQFDKLEMETFCLPEQSMEEQNLLVALQEHFLQELGLPYQVVIVCTGDMGFPDQRQIDMETWMPGQNTYRETHSADLIGSFQPRRLNIRVRRKDGKTEHLHMNDATALAIGRTLIAIMENYQEEDGSIRIPEVLLPYMMGKTKITAPIKK</sequence>
<evidence type="ECO:0000256" key="13">
    <source>
        <dbReference type="ARBA" id="ARBA00048823"/>
    </source>
</evidence>
<evidence type="ECO:0000256" key="1">
    <source>
        <dbReference type="ARBA" id="ARBA00004496"/>
    </source>
</evidence>
<dbReference type="NCBIfam" id="TIGR00414">
    <property type="entry name" value="serS"/>
    <property type="match status" value="1"/>
</dbReference>
<dbReference type="InterPro" id="IPR006195">
    <property type="entry name" value="aa-tRNA-synth_II"/>
</dbReference>
<dbReference type="GO" id="GO:0005737">
    <property type="term" value="C:cytoplasm"/>
    <property type="evidence" value="ECO:0007669"/>
    <property type="project" value="UniProtKB-SubCell"/>
</dbReference>
<evidence type="ECO:0000256" key="14">
    <source>
        <dbReference type="NCBIfam" id="TIGR00414"/>
    </source>
</evidence>
<dbReference type="InterPro" id="IPR010978">
    <property type="entry name" value="tRNA-bd_arm"/>
</dbReference>
<evidence type="ECO:0000256" key="3">
    <source>
        <dbReference type="ARBA" id="ARBA00010728"/>
    </source>
</evidence>
<accession>A0A1G2DPX7</accession>
<protein>
    <recommendedName>
        <fullName evidence="11 14">Serine--tRNA ligase</fullName>
        <ecNumber evidence="4 14">6.1.1.11</ecNumber>
    </recommendedName>
</protein>